<dbReference type="OrthoDB" id="300060at2759"/>
<keyword evidence="5" id="KW-0238">DNA-binding</keyword>
<evidence type="ECO:0000313" key="9">
    <source>
        <dbReference type="EMBL" id="CAD8120342.1"/>
    </source>
</evidence>
<dbReference type="InterPro" id="IPR031657">
    <property type="entry name" value="REPA_OB_2"/>
</dbReference>
<dbReference type="PANTHER" id="PTHR47165:SF4">
    <property type="entry name" value="OS03G0429900 PROTEIN"/>
    <property type="match status" value="1"/>
</dbReference>
<keyword evidence="3" id="KW-0863">Zinc-finger</keyword>
<comment type="similarity">
    <text evidence="1">Belongs to the replication factor A protein 1 family.</text>
</comment>
<sequence>MNLSFEAVRKIVYQGLNAIDLKQKIDCNYILQIVENYFPQTTKDKLDQLLSFRVSDGFAKIKALFFRTSNPYLVQLRETEPLTKYPLIKVSSFRILGRPVEGDDFPILILEFERLSILDKIIGQPISFKSYVANGYQNPNGALFPNDFDLAEIDDLLFSNQKSQSIHFNQPQNILQQPKLQQNIFQQPLQDIQNKNEDKTKIENKISLSKSKFQQQKQIEMPQTEIIQYKQQKVLAQKLYNDQNMPNQSIFTTYNQEQLKQLQNQKQQQQQRVQIQPQQQHLQSNQQQPNQNNKPKNQTNNKVASQIDVFPLSQINPSFQQPFRGRVVKVNEIKSYTSQKQKDGKLFGIQVIDEENLISMMFFDQAAEKFHDCLIQGKCYIFQGVTVKPAKNVEQLQKIGCLPYDYACDQNAQIIEIDDVMGIPLNTFNFVKLNTINLQKVEVQLDVVAVIKSTSGVKEFQARNKDEKSIRIQLVVYDDSLQEIEITLYGNLAQQYPFKVKEIYMFKNLKINEYQGKKSLKNNYLTSIHFDQNRKEVKALQKWLQNFDGKLSEPISKIKLISELINESNKCEQDQNLKIYSDVRAQLVLIKNTGTLYYQSCTNCLKKVTTDLDCYFCSSCNLTMKEPKYRYILNCKIADSSGNIWVSVGDQQANQIIDVSAHFLKQLFEQGKEKEKNEILNKSSNKEFRFKLISKLEEFNDVKRVKHSVSSIIPISNSDTQDIFNQVEFLMKNIG</sequence>
<proteinExistence type="inferred from homology"/>
<dbReference type="AlphaFoldDB" id="A0A8S1QZW5"/>
<evidence type="ECO:0000259" key="7">
    <source>
        <dbReference type="Pfam" id="PF08646"/>
    </source>
</evidence>
<keyword evidence="4" id="KW-0862">Zinc</keyword>
<dbReference type="CDD" id="cd04476">
    <property type="entry name" value="RPA1_DBD_C"/>
    <property type="match status" value="1"/>
</dbReference>
<feature type="region of interest" description="Disordered" evidence="6">
    <location>
        <begin position="262"/>
        <end position="299"/>
    </location>
</feature>
<evidence type="ECO:0000256" key="5">
    <source>
        <dbReference type="ARBA" id="ARBA00023125"/>
    </source>
</evidence>
<evidence type="ECO:0000256" key="3">
    <source>
        <dbReference type="ARBA" id="ARBA00022771"/>
    </source>
</evidence>
<keyword evidence="2" id="KW-0479">Metal-binding</keyword>
<reference evidence="9" key="1">
    <citation type="submission" date="2021-01" db="EMBL/GenBank/DDBJ databases">
        <authorList>
            <consortium name="Genoscope - CEA"/>
            <person name="William W."/>
        </authorList>
    </citation>
    <scope>NUCLEOTIDE SEQUENCE</scope>
</reference>
<dbReference type="InterPro" id="IPR047192">
    <property type="entry name" value="Euk_RPA1_DBD_C"/>
</dbReference>
<evidence type="ECO:0000256" key="4">
    <source>
        <dbReference type="ARBA" id="ARBA00022833"/>
    </source>
</evidence>
<accession>A0A8S1QZW5</accession>
<dbReference type="Pfam" id="PF16900">
    <property type="entry name" value="REPA_OB_2"/>
    <property type="match status" value="1"/>
</dbReference>
<evidence type="ECO:0000259" key="8">
    <source>
        <dbReference type="Pfam" id="PF16900"/>
    </source>
</evidence>
<dbReference type="EMBL" id="CAJJDN010000125">
    <property type="protein sequence ID" value="CAD8120342.1"/>
    <property type="molecule type" value="Genomic_DNA"/>
</dbReference>
<evidence type="ECO:0000313" key="10">
    <source>
        <dbReference type="Proteomes" id="UP000692954"/>
    </source>
</evidence>
<keyword evidence="10" id="KW-1185">Reference proteome</keyword>
<dbReference type="FunFam" id="2.40.50.140:FF:000041">
    <property type="entry name" value="Replication protein A subunit"/>
    <property type="match status" value="1"/>
</dbReference>
<feature type="domain" description="Replication factor A C-terminal" evidence="7">
    <location>
        <begin position="580"/>
        <end position="718"/>
    </location>
</feature>
<evidence type="ECO:0000256" key="6">
    <source>
        <dbReference type="SAM" id="MobiDB-lite"/>
    </source>
</evidence>
<dbReference type="GO" id="GO:0003677">
    <property type="term" value="F:DNA binding"/>
    <property type="evidence" value="ECO:0007669"/>
    <property type="project" value="UniProtKB-KW"/>
</dbReference>
<dbReference type="GO" id="GO:0008270">
    <property type="term" value="F:zinc ion binding"/>
    <property type="evidence" value="ECO:0007669"/>
    <property type="project" value="UniProtKB-KW"/>
</dbReference>
<comment type="caution">
    <text evidence="9">The sequence shown here is derived from an EMBL/GenBank/DDBJ whole genome shotgun (WGS) entry which is preliminary data.</text>
</comment>
<dbReference type="PANTHER" id="PTHR47165">
    <property type="entry name" value="OS03G0429900 PROTEIN"/>
    <property type="match status" value="1"/>
</dbReference>
<dbReference type="Pfam" id="PF08646">
    <property type="entry name" value="Rep_fac-A_C"/>
    <property type="match status" value="1"/>
</dbReference>
<name>A0A8S1QZW5_9CILI</name>
<feature type="domain" description="Replication protein A OB" evidence="8">
    <location>
        <begin position="436"/>
        <end position="520"/>
    </location>
</feature>
<gene>
    <name evidence="9" type="ORF">PSON_ATCC_30995.1.T1250159</name>
</gene>
<evidence type="ECO:0000256" key="1">
    <source>
        <dbReference type="ARBA" id="ARBA00005690"/>
    </source>
</evidence>
<evidence type="ECO:0000256" key="2">
    <source>
        <dbReference type="ARBA" id="ARBA00022723"/>
    </source>
</evidence>
<dbReference type="InterPro" id="IPR013955">
    <property type="entry name" value="Rep_factor-A_C"/>
</dbReference>
<protein>
    <submittedName>
        <fullName evidence="9">Uncharacterized protein</fullName>
    </submittedName>
</protein>
<dbReference type="Proteomes" id="UP000692954">
    <property type="component" value="Unassembled WGS sequence"/>
</dbReference>
<organism evidence="9 10">
    <name type="scientific">Paramecium sonneborni</name>
    <dbReference type="NCBI Taxonomy" id="65129"/>
    <lineage>
        <taxon>Eukaryota</taxon>
        <taxon>Sar</taxon>
        <taxon>Alveolata</taxon>
        <taxon>Ciliophora</taxon>
        <taxon>Intramacronucleata</taxon>
        <taxon>Oligohymenophorea</taxon>
        <taxon>Peniculida</taxon>
        <taxon>Parameciidae</taxon>
        <taxon>Paramecium</taxon>
    </lineage>
</organism>